<accession>A0ABN0P1I3</accession>
<dbReference type="EMBL" id="AWVH01000005">
    <property type="protein sequence ID" value="ERJ94351.1"/>
    <property type="molecule type" value="Genomic_DNA"/>
</dbReference>
<proteinExistence type="predicted"/>
<sequence length="51" mass="6147">MPIQAGSGTAVRIALRMHTDTAIDFFYNRQYFKKQVIRMYVKYLRRLFCEV</sequence>
<organism evidence="1 2">
    <name type="scientific">Treponema lecithinolyticum ATCC 700332</name>
    <dbReference type="NCBI Taxonomy" id="1321815"/>
    <lineage>
        <taxon>Bacteria</taxon>
        <taxon>Pseudomonadati</taxon>
        <taxon>Spirochaetota</taxon>
        <taxon>Spirochaetia</taxon>
        <taxon>Spirochaetales</taxon>
        <taxon>Treponemataceae</taxon>
        <taxon>Treponema</taxon>
    </lineage>
</organism>
<evidence type="ECO:0000313" key="2">
    <source>
        <dbReference type="Proteomes" id="UP000016649"/>
    </source>
</evidence>
<keyword evidence="2" id="KW-1185">Reference proteome</keyword>
<comment type="caution">
    <text evidence="1">The sequence shown here is derived from an EMBL/GenBank/DDBJ whole genome shotgun (WGS) entry which is preliminary data.</text>
</comment>
<reference evidence="1 2" key="1">
    <citation type="submission" date="2013-08" db="EMBL/GenBank/DDBJ databases">
        <authorList>
            <person name="Weinstock G."/>
            <person name="Sodergren E."/>
            <person name="Wylie T."/>
            <person name="Fulton L."/>
            <person name="Fulton R."/>
            <person name="Fronick C."/>
            <person name="O'Laughlin M."/>
            <person name="Godfrey J."/>
            <person name="Miner T."/>
            <person name="Herter B."/>
            <person name="Appelbaum E."/>
            <person name="Cordes M."/>
            <person name="Lek S."/>
            <person name="Wollam A."/>
            <person name="Pepin K.H."/>
            <person name="Palsikar V.B."/>
            <person name="Mitreva M."/>
            <person name="Wilson R.K."/>
        </authorList>
    </citation>
    <scope>NUCLEOTIDE SEQUENCE [LARGE SCALE GENOMIC DNA]</scope>
    <source>
        <strain evidence="1 2">ATCC 700332</strain>
    </source>
</reference>
<evidence type="ECO:0000313" key="1">
    <source>
        <dbReference type="EMBL" id="ERJ94351.1"/>
    </source>
</evidence>
<gene>
    <name evidence="1" type="ORF">HMPREF9193_00323</name>
</gene>
<protein>
    <submittedName>
        <fullName evidence="1">Uncharacterized protein</fullName>
    </submittedName>
</protein>
<dbReference type="Proteomes" id="UP000016649">
    <property type="component" value="Unassembled WGS sequence"/>
</dbReference>
<name>A0ABN0P1I3_TRELE</name>